<evidence type="ECO:0000256" key="1">
    <source>
        <dbReference type="SAM" id="MobiDB-lite"/>
    </source>
</evidence>
<feature type="domain" description="TniQ" evidence="2">
    <location>
        <begin position="8"/>
        <end position="155"/>
    </location>
</feature>
<reference evidence="4" key="1">
    <citation type="journal article" date="2019" name="Int. J. Syst. Evol. Microbiol.">
        <title>The Global Catalogue of Microorganisms (GCM) 10K type strain sequencing project: providing services to taxonomists for standard genome sequencing and annotation.</title>
        <authorList>
            <consortium name="The Broad Institute Genomics Platform"/>
            <consortium name="The Broad Institute Genome Sequencing Center for Infectious Disease"/>
            <person name="Wu L."/>
            <person name="Ma J."/>
        </authorList>
    </citation>
    <scope>NUCLEOTIDE SEQUENCE [LARGE SCALE GENOMIC DNA]</scope>
    <source>
        <strain evidence="4">KCTC 5701</strain>
    </source>
</reference>
<accession>A0ABW0WBS0</accession>
<dbReference type="EMBL" id="JBHSOE010000003">
    <property type="protein sequence ID" value="MFC5654344.1"/>
    <property type="molecule type" value="Genomic_DNA"/>
</dbReference>
<proteinExistence type="predicted"/>
<evidence type="ECO:0000259" key="2">
    <source>
        <dbReference type="Pfam" id="PF06527"/>
    </source>
</evidence>
<gene>
    <name evidence="3" type="ORF">ACFP3J_02405</name>
</gene>
<dbReference type="InterPro" id="IPR009492">
    <property type="entry name" value="TniQ"/>
</dbReference>
<dbReference type="Proteomes" id="UP001596065">
    <property type="component" value="Unassembled WGS sequence"/>
</dbReference>
<feature type="region of interest" description="Disordered" evidence="1">
    <location>
        <begin position="619"/>
        <end position="642"/>
    </location>
</feature>
<name>A0ABW0WBS0_STRNO</name>
<dbReference type="RefSeq" id="WP_344347111.1">
    <property type="nucleotide sequence ID" value="NZ_BAAASM010000009.1"/>
</dbReference>
<evidence type="ECO:0000313" key="4">
    <source>
        <dbReference type="Proteomes" id="UP001596065"/>
    </source>
</evidence>
<evidence type="ECO:0000313" key="3">
    <source>
        <dbReference type="EMBL" id="MFC5654344.1"/>
    </source>
</evidence>
<comment type="caution">
    <text evidence="3">The sequence shown here is derived from an EMBL/GenBank/DDBJ whole genome shotgun (WGS) entry which is preliminary data.</text>
</comment>
<protein>
    <submittedName>
        <fullName evidence="3">TniQ family protein</fullName>
    </submittedName>
</protein>
<keyword evidence="4" id="KW-1185">Reference proteome</keyword>
<sequence length="642" mass="72080">MRPLARSLPPLPDESLPGFLLRLAFRLHTSPAELAVRTGLADRADRAVLPVPLLIGLTAERRHTFARMIKATDTEVDAMLLDTYSSRYPPAQPSPSGRNGLANQQHRWLFMHATRYCPQCLTGQDNPVEQAFGGAWKTCWRLPPVFACLAHRRFLEHECPACKSVILPTATRSTVRHFPRWREASLHPAQCRAFVDGQCGHRLDRDSVNSQPLPVEYEEFQQLLLGLLNPVGPDEVITLGHSTSPAHYFTDLRTACQILRASWPKSRHLLDNKDLVSFLEAAANETPRSRSTLVHAVSDMPQMEAQPHAALLLAADRLLRAGDPDTFASHLRLLLDEPERRPSKVSWARAFLNTRPQCSEGFLQAVSSVLQTYAGRSLGRSLKQPVRRTRFRPEHIPQFLEEDWYQRHFAHMDGIATVRLRRTVAIRLCQAASGGSIQKAADRLSLYLGDPAIAARIADSPKHVHGWARKRPDPLEFETALRNLAAELDARDNLIDYEQRRKALASWCIGPRPWEVIASRIAVPVGNYAAGGGFAVDLSDRKRNIASVILWSLMTQAEHVFAPTPICDQQDPETQRKWRNSVDAVWARIRHGNTRPTDTQMITVLEEYAAYLTPIIDRGQTPSSEASPWTSHRTGRASRSST</sequence>
<dbReference type="Pfam" id="PF06527">
    <property type="entry name" value="TniQ"/>
    <property type="match status" value="1"/>
</dbReference>
<organism evidence="3 4">
    <name type="scientific">Streptomyces nogalater</name>
    <dbReference type="NCBI Taxonomy" id="38314"/>
    <lineage>
        <taxon>Bacteria</taxon>
        <taxon>Bacillati</taxon>
        <taxon>Actinomycetota</taxon>
        <taxon>Actinomycetes</taxon>
        <taxon>Kitasatosporales</taxon>
        <taxon>Streptomycetaceae</taxon>
        <taxon>Streptomyces</taxon>
    </lineage>
</organism>
<feature type="compositionally biased region" description="Polar residues" evidence="1">
    <location>
        <begin position="620"/>
        <end position="642"/>
    </location>
</feature>